<evidence type="ECO:0000313" key="2">
    <source>
        <dbReference type="Proteomes" id="UP000323161"/>
    </source>
</evidence>
<comment type="caution">
    <text evidence="1">The sequence shown here is derived from an EMBL/GenBank/DDBJ whole genome shotgun (WGS) entry which is preliminary data.</text>
</comment>
<evidence type="ECO:0000313" key="1">
    <source>
        <dbReference type="EMBL" id="KAA1175593.1"/>
    </source>
</evidence>
<proteinExistence type="predicted"/>
<evidence type="ECO:0008006" key="3">
    <source>
        <dbReference type="Google" id="ProtNLM"/>
    </source>
</evidence>
<sequence>MTSRTDETLHQSDANGLDRRSFLKAGLGGTLLLGTVSMTVGLTGCATQPAGMVGDTSSPASNYQFRFLTADDIALFESLVPAIAGPGLPEQPEARRAAIAGTIERIDSGIHKFGPANQKELRRLFDLLNFGLTRVTIARVWSSWPNVTTDEAHAFLERWRTSSIGLFNNGYIALTKISNVAFYGYEENWHLSGYPGPPQYAVDALPQFKQTRSA</sequence>
<protein>
    <recommendedName>
        <fullName evidence="3">Twin-arginine translocation pathway signal protein</fullName>
    </recommendedName>
</protein>
<dbReference type="PROSITE" id="PS51318">
    <property type="entry name" value="TAT"/>
    <property type="match status" value="1"/>
</dbReference>
<gene>
    <name evidence="1" type="ORF">FWJ25_00190</name>
</gene>
<name>A0A5B0VMH4_9GAMM</name>
<dbReference type="AlphaFoldDB" id="A0A5B0VMH4"/>
<reference evidence="1 2" key="1">
    <citation type="submission" date="2019-08" db="EMBL/GenBank/DDBJ databases">
        <title>Marinobacter ZYF650 sp. nov., a marine bacterium isolated from seawater of the Mariana trench.</title>
        <authorList>
            <person name="Ahmad W."/>
        </authorList>
    </citation>
    <scope>NUCLEOTIDE SEQUENCE [LARGE SCALE GENOMIC DNA]</scope>
    <source>
        <strain evidence="1 2">ZYF650</strain>
    </source>
</reference>
<dbReference type="EMBL" id="VTUU01000001">
    <property type="protein sequence ID" value="KAA1175593.1"/>
    <property type="molecule type" value="Genomic_DNA"/>
</dbReference>
<dbReference type="RefSeq" id="WP_149598236.1">
    <property type="nucleotide sequence ID" value="NZ_VTUU01000001.1"/>
</dbReference>
<organism evidence="1 2">
    <name type="scientific">Marinobacter salinexigens</name>
    <dbReference type="NCBI Taxonomy" id="2919747"/>
    <lineage>
        <taxon>Bacteria</taxon>
        <taxon>Pseudomonadati</taxon>
        <taxon>Pseudomonadota</taxon>
        <taxon>Gammaproteobacteria</taxon>
        <taxon>Pseudomonadales</taxon>
        <taxon>Marinobacteraceae</taxon>
        <taxon>Marinobacter</taxon>
    </lineage>
</organism>
<dbReference type="InterPro" id="IPR006311">
    <property type="entry name" value="TAT_signal"/>
</dbReference>
<dbReference type="Proteomes" id="UP000323161">
    <property type="component" value="Unassembled WGS sequence"/>
</dbReference>
<keyword evidence="2" id="KW-1185">Reference proteome</keyword>
<accession>A0A5B0VMH4</accession>